<name>A0A7M7JQW7_VARDE</name>
<keyword evidence="6 14" id="KW-0489">Methyltransferase</keyword>
<dbReference type="CTD" id="420"/>
<dbReference type="FunFam" id="2.70.160.11:FF:000002">
    <property type="entry name" value="Probable histone-arginine methyltransferase CARM1"/>
    <property type="match status" value="1"/>
</dbReference>
<dbReference type="InParanoid" id="A0A7M7JQW7"/>
<feature type="region of interest" description="Disordered" evidence="15">
    <location>
        <begin position="588"/>
        <end position="613"/>
    </location>
</feature>
<dbReference type="InterPro" id="IPR025799">
    <property type="entry name" value="Arg_MeTrfase"/>
</dbReference>
<dbReference type="EnsemblMetazoa" id="XM_022794074">
    <property type="protein sequence ID" value="XP_022649809"/>
    <property type="gene ID" value="LOC111245564"/>
</dbReference>
<evidence type="ECO:0000256" key="10">
    <source>
        <dbReference type="ARBA" id="ARBA00023015"/>
    </source>
</evidence>
<comment type="subcellular location">
    <subcellularLocation>
        <location evidence="2">Cytoplasm</location>
    </subcellularLocation>
    <subcellularLocation>
        <location evidence="1">Nucleus</location>
    </subcellularLocation>
</comment>
<evidence type="ECO:0000256" key="13">
    <source>
        <dbReference type="ARBA" id="ARBA00049086"/>
    </source>
</evidence>
<feature type="domain" description="Protein arginine N-methyltransferase" evidence="17">
    <location>
        <begin position="270"/>
        <end position="433"/>
    </location>
</feature>
<keyword evidence="19" id="KW-1185">Reference proteome</keyword>
<dbReference type="EnsemblMetazoa" id="XM_022794073">
    <property type="protein sequence ID" value="XP_022649808"/>
    <property type="gene ID" value="LOC111245564"/>
</dbReference>
<keyword evidence="9" id="KW-0156">Chromatin regulator</keyword>
<feature type="compositionally biased region" description="Low complexity" evidence="15">
    <location>
        <begin position="590"/>
        <end position="601"/>
    </location>
</feature>
<keyword evidence="8 14" id="KW-0949">S-adenosyl-L-methionine</keyword>
<sequence>MAVASASFTGVRLSHLTSCGELQGKEDGVLRLQPLDQTENFLLRFFKDANADMPAASAHLEIEVFKDSDVCRVGSTAFVVNHQKGTILIHFEDQKQREALASAISKFQKGDAHNIFSERTEESSASQYFQFYGYLSQQQNMMQDYWRTATYQRAVLSNVEDFRGKVILDVGAGSGILSFFAAQAGAARVYGIEASSIAKHAESLVYANRLQQLIKLVPGKVEEVSIPEKVDLIISEPMGYMLYNERMLESYLHAKKFLKPGGKMFPSLGDLHIAPFSDAALFMEQMNKANFWCQNSFHGVDLTCLREAAIKEYFNQPVVDTFDMRILLAQSVVHSVNFEKADEVDLHKIDIPLEYVVTQSGELHGLAFWFDVAFVGSQQTVYLSTAPSQPLTHWYQVRCLVEKPMIVTKGQVLDGRCKLIANKRQSYDVEIEIGIRGTQVRARNTLDLKNPFFRYAGQPVQAPPGFCETSPSQDYWTQAATDVHNTDLMELNKRIFLMRLWRADAFSRQTSRQTSNTTDMVNVNGQMMQLATSGQMNGTADPTGDKYKAQLQGIPVPSSIGAGIAPTLVGHPVQTIVLGDSTLAGQSSFQQQQQQQQQQIQHTHTYPATSHTQ</sequence>
<evidence type="ECO:0000256" key="3">
    <source>
        <dbReference type="ARBA" id="ARBA00011925"/>
    </source>
</evidence>
<dbReference type="PANTHER" id="PTHR11006">
    <property type="entry name" value="PROTEIN ARGININE N-METHYLTRANSFERASE"/>
    <property type="match status" value="1"/>
</dbReference>
<dbReference type="EC" id="2.1.1.319" evidence="3"/>
<proteinExistence type="predicted"/>
<accession>A0A7M7JQW7</accession>
<dbReference type="CDD" id="cd02440">
    <property type="entry name" value="AdoMet_MTases"/>
    <property type="match status" value="1"/>
</dbReference>
<dbReference type="GO" id="GO:0032259">
    <property type="term" value="P:methylation"/>
    <property type="evidence" value="ECO:0007669"/>
    <property type="project" value="UniProtKB-KW"/>
</dbReference>
<dbReference type="InterPro" id="IPR011993">
    <property type="entry name" value="PH-like_dom_sf"/>
</dbReference>
<dbReference type="Gene3D" id="3.40.50.150">
    <property type="entry name" value="Vaccinia Virus protein VP39"/>
    <property type="match status" value="1"/>
</dbReference>
<dbReference type="Proteomes" id="UP000594260">
    <property type="component" value="Unplaced"/>
</dbReference>
<protein>
    <recommendedName>
        <fullName evidence="3">type I protein arginine methyltransferase</fullName>
        <ecNumber evidence="3">2.1.1.319</ecNumber>
    </recommendedName>
</protein>
<evidence type="ECO:0000256" key="12">
    <source>
        <dbReference type="ARBA" id="ARBA00023242"/>
    </source>
</evidence>
<dbReference type="GeneID" id="111245564"/>
<dbReference type="GO" id="GO:0005634">
    <property type="term" value="C:nucleus"/>
    <property type="evidence" value="ECO:0007669"/>
    <property type="project" value="UniProtKB-SubCell"/>
</dbReference>
<dbReference type="GO" id="GO:0070611">
    <property type="term" value="F:histone H3R2 methyltransferase activity"/>
    <property type="evidence" value="ECO:0007669"/>
    <property type="project" value="TreeGrafter"/>
</dbReference>
<evidence type="ECO:0000256" key="9">
    <source>
        <dbReference type="ARBA" id="ARBA00022853"/>
    </source>
</evidence>
<evidence type="ECO:0000256" key="1">
    <source>
        <dbReference type="ARBA" id="ARBA00004123"/>
    </source>
</evidence>
<dbReference type="InterPro" id="IPR055135">
    <property type="entry name" value="PRMT_dom"/>
</dbReference>
<dbReference type="OrthoDB" id="7848332at2759"/>
<dbReference type="GO" id="GO:0035241">
    <property type="term" value="F:protein-arginine omega-N monomethyltransferase activity"/>
    <property type="evidence" value="ECO:0007669"/>
    <property type="project" value="UniProtKB-ARBA"/>
</dbReference>
<comment type="catalytic activity">
    <reaction evidence="13">
        <text>L-arginyl-[protein] + 2 S-adenosyl-L-methionine = N(omega),N(omega)-dimethyl-L-arginyl-[protein] + 2 S-adenosyl-L-homocysteine + 2 H(+)</text>
        <dbReference type="Rhea" id="RHEA:48096"/>
        <dbReference type="Rhea" id="RHEA-COMP:10532"/>
        <dbReference type="Rhea" id="RHEA-COMP:11991"/>
        <dbReference type="ChEBI" id="CHEBI:15378"/>
        <dbReference type="ChEBI" id="CHEBI:29965"/>
        <dbReference type="ChEBI" id="CHEBI:57856"/>
        <dbReference type="ChEBI" id="CHEBI:59789"/>
        <dbReference type="ChEBI" id="CHEBI:61897"/>
        <dbReference type="EC" id="2.1.1.319"/>
    </reaction>
</comment>
<dbReference type="KEGG" id="vde:111245564"/>
<evidence type="ECO:0000256" key="11">
    <source>
        <dbReference type="ARBA" id="ARBA00023163"/>
    </source>
</evidence>
<evidence type="ECO:0000256" key="4">
    <source>
        <dbReference type="ARBA" id="ARBA00022481"/>
    </source>
</evidence>
<dbReference type="FunFam" id="3.40.50.150:FF:000031">
    <property type="entry name" value="Putative Histone-arginine methyltransferase CARM1"/>
    <property type="match status" value="1"/>
</dbReference>
<dbReference type="Gene3D" id="2.30.29.30">
    <property type="entry name" value="Pleckstrin-homology domain (PH domain)/Phosphotyrosine-binding domain (PTB)"/>
    <property type="match status" value="1"/>
</dbReference>
<keyword evidence="5" id="KW-0963">Cytoplasm</keyword>
<dbReference type="InterPro" id="IPR029063">
    <property type="entry name" value="SAM-dependent_MTases_sf"/>
</dbReference>
<feature type="compositionally biased region" description="Polar residues" evidence="15">
    <location>
        <begin position="602"/>
        <end position="613"/>
    </location>
</feature>
<dbReference type="RefSeq" id="XP_022649809.1">
    <property type="nucleotide sequence ID" value="XM_022794074.1"/>
</dbReference>
<dbReference type="InterPro" id="IPR041698">
    <property type="entry name" value="Methyltransf_25"/>
</dbReference>
<dbReference type="GO" id="GO:0035242">
    <property type="term" value="F:protein-arginine omega-N asymmetric methyltransferase activity"/>
    <property type="evidence" value="ECO:0007669"/>
    <property type="project" value="UniProtKB-EC"/>
</dbReference>
<dbReference type="PROSITE" id="PS51678">
    <property type="entry name" value="SAM_MT_PRMT"/>
    <property type="match status" value="1"/>
</dbReference>
<evidence type="ECO:0000256" key="14">
    <source>
        <dbReference type="PROSITE-ProRule" id="PRU01015"/>
    </source>
</evidence>
<dbReference type="PANTHER" id="PTHR11006:SF10">
    <property type="entry name" value="HISTONE-ARGININE METHYLTRANSFERASE CARMER-RELATED"/>
    <property type="match status" value="1"/>
</dbReference>
<evidence type="ECO:0000256" key="8">
    <source>
        <dbReference type="ARBA" id="ARBA00022691"/>
    </source>
</evidence>
<evidence type="ECO:0000313" key="19">
    <source>
        <dbReference type="Proteomes" id="UP000594260"/>
    </source>
</evidence>
<keyword evidence="10" id="KW-0805">Transcription regulation</keyword>
<keyword evidence="11" id="KW-0804">Transcription</keyword>
<dbReference type="Pfam" id="PF22528">
    <property type="entry name" value="PRMT_C"/>
    <property type="match status" value="1"/>
</dbReference>
<evidence type="ECO:0000259" key="17">
    <source>
        <dbReference type="Pfam" id="PF22528"/>
    </source>
</evidence>
<evidence type="ECO:0000259" key="16">
    <source>
        <dbReference type="Pfam" id="PF13649"/>
    </source>
</evidence>
<dbReference type="RefSeq" id="XP_022649808.1">
    <property type="nucleotide sequence ID" value="XM_022794073.1"/>
</dbReference>
<evidence type="ECO:0000256" key="15">
    <source>
        <dbReference type="SAM" id="MobiDB-lite"/>
    </source>
</evidence>
<dbReference type="GO" id="GO:0005737">
    <property type="term" value="C:cytoplasm"/>
    <property type="evidence" value="ECO:0007669"/>
    <property type="project" value="UniProtKB-SubCell"/>
</dbReference>
<keyword evidence="12" id="KW-0539">Nucleus</keyword>
<dbReference type="Gene3D" id="2.70.160.11">
    <property type="entry name" value="Hnrnp arginine n-methyltransferase1"/>
    <property type="match status" value="1"/>
</dbReference>
<evidence type="ECO:0000256" key="5">
    <source>
        <dbReference type="ARBA" id="ARBA00022490"/>
    </source>
</evidence>
<dbReference type="SUPFAM" id="SSF53335">
    <property type="entry name" value="S-adenosyl-L-methionine-dependent methyltransferases"/>
    <property type="match status" value="1"/>
</dbReference>
<feature type="domain" description="Methyltransferase" evidence="16">
    <location>
        <begin position="167"/>
        <end position="262"/>
    </location>
</feature>
<reference evidence="18" key="1">
    <citation type="submission" date="2021-01" db="UniProtKB">
        <authorList>
            <consortium name="EnsemblMetazoa"/>
        </authorList>
    </citation>
    <scope>IDENTIFICATION</scope>
</reference>
<dbReference type="Pfam" id="PF13649">
    <property type="entry name" value="Methyltransf_25"/>
    <property type="match status" value="1"/>
</dbReference>
<evidence type="ECO:0000256" key="7">
    <source>
        <dbReference type="ARBA" id="ARBA00022679"/>
    </source>
</evidence>
<evidence type="ECO:0000256" key="2">
    <source>
        <dbReference type="ARBA" id="ARBA00004496"/>
    </source>
</evidence>
<evidence type="ECO:0000313" key="18">
    <source>
        <dbReference type="EnsemblMetazoa" id="XP_022649808"/>
    </source>
</evidence>
<keyword evidence="7 14" id="KW-0808">Transferase</keyword>
<evidence type="ECO:0000256" key="6">
    <source>
        <dbReference type="ARBA" id="ARBA00022603"/>
    </source>
</evidence>
<keyword evidence="4" id="KW-0488">Methylation</keyword>
<organism evidence="18 19">
    <name type="scientific">Varroa destructor</name>
    <name type="common">Honeybee mite</name>
    <dbReference type="NCBI Taxonomy" id="109461"/>
    <lineage>
        <taxon>Eukaryota</taxon>
        <taxon>Metazoa</taxon>
        <taxon>Ecdysozoa</taxon>
        <taxon>Arthropoda</taxon>
        <taxon>Chelicerata</taxon>
        <taxon>Arachnida</taxon>
        <taxon>Acari</taxon>
        <taxon>Parasitiformes</taxon>
        <taxon>Mesostigmata</taxon>
        <taxon>Gamasina</taxon>
        <taxon>Dermanyssoidea</taxon>
        <taxon>Varroidae</taxon>
        <taxon>Varroa</taxon>
    </lineage>
</organism>
<dbReference type="AlphaFoldDB" id="A0A7M7JQW7"/>
<dbReference type="FunCoup" id="A0A7M7JQW7">
    <property type="interactions" value="2006"/>
</dbReference>